<gene>
    <name evidence="2" type="ORF">H9812_02325</name>
</gene>
<comment type="caution">
    <text evidence="2">The sequence shown here is derived from an EMBL/GenBank/DDBJ whole genome shotgun (WGS) entry which is preliminary data.</text>
</comment>
<dbReference type="AlphaFoldDB" id="A0A9D2DWE2"/>
<reference evidence="2" key="1">
    <citation type="journal article" date="2021" name="PeerJ">
        <title>Extensive microbial diversity within the chicken gut microbiome revealed by metagenomics and culture.</title>
        <authorList>
            <person name="Gilroy R."/>
            <person name="Ravi A."/>
            <person name="Getino M."/>
            <person name="Pursley I."/>
            <person name="Horton D.L."/>
            <person name="Alikhan N.F."/>
            <person name="Baker D."/>
            <person name="Gharbi K."/>
            <person name="Hall N."/>
            <person name="Watson M."/>
            <person name="Adriaenssens E.M."/>
            <person name="Foster-Nyarko E."/>
            <person name="Jarju S."/>
            <person name="Secka A."/>
            <person name="Antonio M."/>
            <person name="Oren A."/>
            <person name="Chaudhuri R.R."/>
            <person name="La Ragione R."/>
            <person name="Hildebrand F."/>
            <person name="Pallen M.J."/>
        </authorList>
    </citation>
    <scope>NUCLEOTIDE SEQUENCE</scope>
    <source>
        <strain evidence="2">CHK33-5263</strain>
    </source>
</reference>
<keyword evidence="1" id="KW-0812">Transmembrane</keyword>
<evidence type="ECO:0000313" key="3">
    <source>
        <dbReference type="Proteomes" id="UP000824044"/>
    </source>
</evidence>
<dbReference type="EMBL" id="DXBS01000048">
    <property type="protein sequence ID" value="HIZ24296.1"/>
    <property type="molecule type" value="Genomic_DNA"/>
</dbReference>
<reference evidence="2" key="2">
    <citation type="submission" date="2021-04" db="EMBL/GenBank/DDBJ databases">
        <authorList>
            <person name="Gilroy R."/>
        </authorList>
    </citation>
    <scope>NUCLEOTIDE SEQUENCE</scope>
    <source>
        <strain evidence="2">CHK33-5263</strain>
    </source>
</reference>
<feature type="transmembrane region" description="Helical" evidence="1">
    <location>
        <begin position="101"/>
        <end position="120"/>
    </location>
</feature>
<feature type="transmembrane region" description="Helical" evidence="1">
    <location>
        <begin position="44"/>
        <end position="64"/>
    </location>
</feature>
<sequence length="125" mass="13252">MHDTWLRAAKQVLIAALFTTLFYLVATALAAVFIRAYIPPDGAVVAVNWVIKCVGAFLMSAICIHGERALFKGMATGVVAAILSMLLFAAIGGGFRVNALFLVELIVCALLGAFGALVGVKLRRE</sequence>
<accession>A0A9D2DWE2</accession>
<proteinExistence type="predicted"/>
<evidence type="ECO:0000313" key="2">
    <source>
        <dbReference type="EMBL" id="HIZ24296.1"/>
    </source>
</evidence>
<protein>
    <submittedName>
        <fullName evidence="2">DUF3792 family protein</fullName>
    </submittedName>
</protein>
<name>A0A9D2DWE2_9FIRM</name>
<keyword evidence="1" id="KW-0472">Membrane</keyword>
<evidence type="ECO:0000256" key="1">
    <source>
        <dbReference type="SAM" id="Phobius"/>
    </source>
</evidence>
<organism evidence="2 3">
    <name type="scientific">Candidatus Gallimonas intestinigallinarum</name>
    <dbReference type="NCBI Taxonomy" id="2838604"/>
    <lineage>
        <taxon>Bacteria</taxon>
        <taxon>Bacillati</taxon>
        <taxon>Bacillota</taxon>
        <taxon>Clostridia</taxon>
        <taxon>Candidatus Gallimonas</taxon>
    </lineage>
</organism>
<feature type="transmembrane region" description="Helical" evidence="1">
    <location>
        <begin position="76"/>
        <end position="95"/>
    </location>
</feature>
<feature type="transmembrane region" description="Helical" evidence="1">
    <location>
        <begin position="12"/>
        <end position="38"/>
    </location>
</feature>
<keyword evidence="1" id="KW-1133">Transmembrane helix</keyword>
<dbReference type="Proteomes" id="UP000824044">
    <property type="component" value="Unassembled WGS sequence"/>
</dbReference>